<evidence type="ECO:0000313" key="4">
    <source>
        <dbReference type="Proteomes" id="UP000642070"/>
    </source>
</evidence>
<evidence type="ECO:0000259" key="2">
    <source>
        <dbReference type="Pfam" id="PF13460"/>
    </source>
</evidence>
<feature type="domain" description="NAD(P)-binding" evidence="2">
    <location>
        <begin position="7"/>
        <end position="173"/>
    </location>
</feature>
<dbReference type="InterPro" id="IPR051164">
    <property type="entry name" value="NmrA-like_oxidored"/>
</dbReference>
<name>A0A917UCC9_9ACTN</name>
<sequence length="251" mass="26157">MKIVVIGGTGLIGSKLVQLLQAKGHEAVPASPATGVNTITGEGLAEALAGADVVVDVANSPSFEDNAVMEFFQTSGKNLLAAEAEAGVGHHVALSIVGTDRAPDSGYLRAKAAQESLVKDSGIPYTIVRATQFFEFAGPIAQSARTPDGYHLSPGAMQPIAAEEVSATLADVAPEPPLNGTVDLAGPERFSHADFVRRWLEATEGEAALREVRIDPQARYFGTRLGDTTIVPTGPARLGTITFAQWLAARG</sequence>
<protein>
    <submittedName>
        <fullName evidence="3">NmrA family transcriptional regulator</fullName>
    </submittedName>
</protein>
<evidence type="ECO:0000256" key="1">
    <source>
        <dbReference type="ARBA" id="ARBA00022857"/>
    </source>
</evidence>
<dbReference type="InterPro" id="IPR016040">
    <property type="entry name" value="NAD(P)-bd_dom"/>
</dbReference>
<dbReference type="InterPro" id="IPR036291">
    <property type="entry name" value="NAD(P)-bd_dom_sf"/>
</dbReference>
<dbReference type="EMBL" id="BMPI01000085">
    <property type="protein sequence ID" value="GGM81056.1"/>
    <property type="molecule type" value="Genomic_DNA"/>
</dbReference>
<comment type="caution">
    <text evidence="3">The sequence shown here is derived from an EMBL/GenBank/DDBJ whole genome shotgun (WGS) entry which is preliminary data.</text>
</comment>
<proteinExistence type="predicted"/>
<organism evidence="3 4">
    <name type="scientific">Dactylosporangium sucinum</name>
    <dbReference type="NCBI Taxonomy" id="1424081"/>
    <lineage>
        <taxon>Bacteria</taxon>
        <taxon>Bacillati</taxon>
        <taxon>Actinomycetota</taxon>
        <taxon>Actinomycetes</taxon>
        <taxon>Micromonosporales</taxon>
        <taxon>Micromonosporaceae</taxon>
        <taxon>Dactylosporangium</taxon>
    </lineage>
</organism>
<dbReference type="AlphaFoldDB" id="A0A917UCC9"/>
<dbReference type="Gene3D" id="3.40.50.720">
    <property type="entry name" value="NAD(P)-binding Rossmann-like Domain"/>
    <property type="match status" value="1"/>
</dbReference>
<dbReference type="RefSeq" id="WP_190256969.1">
    <property type="nucleotide sequence ID" value="NZ_BMPI01000085.1"/>
</dbReference>
<keyword evidence="4" id="KW-1185">Reference proteome</keyword>
<dbReference type="Pfam" id="PF13460">
    <property type="entry name" value="NAD_binding_10"/>
    <property type="match status" value="1"/>
</dbReference>
<keyword evidence="1" id="KW-0521">NADP</keyword>
<dbReference type="SUPFAM" id="SSF51735">
    <property type="entry name" value="NAD(P)-binding Rossmann-fold domains"/>
    <property type="match status" value="1"/>
</dbReference>
<dbReference type="PANTHER" id="PTHR42748:SF3">
    <property type="entry name" value="BLL4366 PROTEIN"/>
    <property type="match status" value="1"/>
</dbReference>
<reference evidence="3" key="2">
    <citation type="submission" date="2020-09" db="EMBL/GenBank/DDBJ databases">
        <authorList>
            <person name="Sun Q."/>
            <person name="Ohkuma M."/>
        </authorList>
    </citation>
    <scope>NUCLEOTIDE SEQUENCE</scope>
    <source>
        <strain evidence="3">JCM 19831</strain>
    </source>
</reference>
<accession>A0A917UCC9</accession>
<dbReference type="Proteomes" id="UP000642070">
    <property type="component" value="Unassembled WGS sequence"/>
</dbReference>
<evidence type="ECO:0000313" key="3">
    <source>
        <dbReference type="EMBL" id="GGM81056.1"/>
    </source>
</evidence>
<gene>
    <name evidence="3" type="ORF">GCM10007977_098070</name>
</gene>
<dbReference type="PANTHER" id="PTHR42748">
    <property type="entry name" value="NITROGEN METABOLITE REPRESSION PROTEIN NMRA FAMILY MEMBER"/>
    <property type="match status" value="1"/>
</dbReference>
<reference evidence="3" key="1">
    <citation type="journal article" date="2014" name="Int. J. Syst. Evol. Microbiol.">
        <title>Complete genome sequence of Corynebacterium casei LMG S-19264T (=DSM 44701T), isolated from a smear-ripened cheese.</title>
        <authorList>
            <consortium name="US DOE Joint Genome Institute (JGI-PGF)"/>
            <person name="Walter F."/>
            <person name="Albersmeier A."/>
            <person name="Kalinowski J."/>
            <person name="Ruckert C."/>
        </authorList>
    </citation>
    <scope>NUCLEOTIDE SEQUENCE</scope>
    <source>
        <strain evidence="3">JCM 19831</strain>
    </source>
</reference>